<evidence type="ECO:0000313" key="1">
    <source>
        <dbReference type="EMBL" id="RLL97389.1"/>
    </source>
</evidence>
<sequence>MLYVLAVMQGMALQDEVEDDSSEKFKMALSPQWIKESDCTMSWALSSATGVQREAHLRRKWSCDTVTPGFTWEFILKDCVRFVALADPAPLLAEVQAPLNLRHHEPFSRLSCEPPVFLNWRILTELSAAAAFCFYAGCCGSLLLSSLHLRIAALLMRVARMTPEDVVDIILGMPSAFMPDAVVRFFFLSFPPRMAALLMRVARMTPKDIIDTILGMLLLLRRAEVAVVRLLPDRALYA</sequence>
<accession>A0A421D5J1</accession>
<dbReference type="EMBL" id="NIDN02000079">
    <property type="protein sequence ID" value="RLL97389.1"/>
    <property type="molecule type" value="Genomic_DNA"/>
</dbReference>
<keyword evidence="2" id="KW-1185">Reference proteome</keyword>
<dbReference type="Proteomes" id="UP000215289">
    <property type="component" value="Unassembled WGS sequence"/>
</dbReference>
<gene>
    <name evidence="1" type="ORF">CFD26_104675</name>
</gene>
<protein>
    <submittedName>
        <fullName evidence="1">Uncharacterized protein</fullName>
    </submittedName>
</protein>
<name>A0A421D5J1_9EURO</name>
<evidence type="ECO:0000313" key="2">
    <source>
        <dbReference type="Proteomes" id="UP000215289"/>
    </source>
</evidence>
<reference evidence="1 2" key="1">
    <citation type="submission" date="2018-08" db="EMBL/GenBank/DDBJ databases">
        <title>Draft genome sequences of two Aspergillus turcosus clinical strains isolated from bronchoalveolar lavage fluid: one azole-susceptible and the other azole-resistant.</title>
        <authorList>
            <person name="Parent-Michaud M."/>
            <person name="Dufresne P.J."/>
            <person name="Fournier E."/>
            <person name="Martineau C."/>
            <person name="Moreira S."/>
            <person name="Perkins V."/>
            <person name="De Repentigny L."/>
            <person name="Dufresne S.F."/>
        </authorList>
    </citation>
    <scope>NUCLEOTIDE SEQUENCE [LARGE SCALE GENOMIC DNA]</scope>
    <source>
        <strain evidence="1">HMR AF 1038</strain>
    </source>
</reference>
<proteinExistence type="predicted"/>
<organism evidence="1 2">
    <name type="scientific">Aspergillus turcosus</name>
    <dbReference type="NCBI Taxonomy" id="1245748"/>
    <lineage>
        <taxon>Eukaryota</taxon>
        <taxon>Fungi</taxon>
        <taxon>Dikarya</taxon>
        <taxon>Ascomycota</taxon>
        <taxon>Pezizomycotina</taxon>
        <taxon>Eurotiomycetes</taxon>
        <taxon>Eurotiomycetidae</taxon>
        <taxon>Eurotiales</taxon>
        <taxon>Aspergillaceae</taxon>
        <taxon>Aspergillus</taxon>
        <taxon>Aspergillus subgen. Fumigati</taxon>
    </lineage>
</organism>
<dbReference type="AlphaFoldDB" id="A0A421D5J1"/>
<comment type="caution">
    <text evidence="1">The sequence shown here is derived from an EMBL/GenBank/DDBJ whole genome shotgun (WGS) entry which is preliminary data.</text>
</comment>